<dbReference type="AlphaFoldDB" id="A0A0A9E3N3"/>
<evidence type="ECO:0000313" key="2">
    <source>
        <dbReference type="EMBL" id="JAD94661.1"/>
    </source>
</evidence>
<dbReference type="EMBL" id="GBRH01203234">
    <property type="protein sequence ID" value="JAD94661.1"/>
    <property type="molecule type" value="Transcribed_RNA"/>
</dbReference>
<protein>
    <submittedName>
        <fullName evidence="2">Uncharacterized protein</fullName>
    </submittedName>
</protein>
<evidence type="ECO:0000256" key="1">
    <source>
        <dbReference type="SAM" id="MobiDB-lite"/>
    </source>
</evidence>
<sequence>MKKRNLSQIPMKPRQSAQVTSKWII</sequence>
<reference evidence="2" key="2">
    <citation type="journal article" date="2015" name="Data Brief">
        <title>Shoot transcriptome of the giant reed, Arundo donax.</title>
        <authorList>
            <person name="Barrero R.A."/>
            <person name="Guerrero F.D."/>
            <person name="Moolhuijzen P."/>
            <person name="Goolsby J.A."/>
            <person name="Tidwell J."/>
            <person name="Bellgard S.E."/>
            <person name="Bellgard M.I."/>
        </authorList>
    </citation>
    <scope>NUCLEOTIDE SEQUENCE</scope>
    <source>
        <tissue evidence="2">Shoot tissue taken approximately 20 cm above the soil surface</tissue>
    </source>
</reference>
<reference evidence="2" key="1">
    <citation type="submission" date="2014-09" db="EMBL/GenBank/DDBJ databases">
        <authorList>
            <person name="Magalhaes I.L.F."/>
            <person name="Oliveira U."/>
            <person name="Santos F.R."/>
            <person name="Vidigal T.H.D.A."/>
            <person name="Brescovit A.D."/>
            <person name="Santos A.J."/>
        </authorList>
    </citation>
    <scope>NUCLEOTIDE SEQUENCE</scope>
    <source>
        <tissue evidence="2">Shoot tissue taken approximately 20 cm above the soil surface</tissue>
    </source>
</reference>
<feature type="region of interest" description="Disordered" evidence="1">
    <location>
        <begin position="1"/>
        <end position="25"/>
    </location>
</feature>
<feature type="compositionally biased region" description="Polar residues" evidence="1">
    <location>
        <begin position="15"/>
        <end position="25"/>
    </location>
</feature>
<name>A0A0A9E3N3_ARUDO</name>
<accession>A0A0A9E3N3</accession>
<proteinExistence type="predicted"/>
<organism evidence="2">
    <name type="scientific">Arundo donax</name>
    <name type="common">Giant reed</name>
    <name type="synonym">Donax arundinaceus</name>
    <dbReference type="NCBI Taxonomy" id="35708"/>
    <lineage>
        <taxon>Eukaryota</taxon>
        <taxon>Viridiplantae</taxon>
        <taxon>Streptophyta</taxon>
        <taxon>Embryophyta</taxon>
        <taxon>Tracheophyta</taxon>
        <taxon>Spermatophyta</taxon>
        <taxon>Magnoliopsida</taxon>
        <taxon>Liliopsida</taxon>
        <taxon>Poales</taxon>
        <taxon>Poaceae</taxon>
        <taxon>PACMAD clade</taxon>
        <taxon>Arundinoideae</taxon>
        <taxon>Arundineae</taxon>
        <taxon>Arundo</taxon>
    </lineage>
</organism>